<reference evidence="7 8" key="1">
    <citation type="submission" date="2019-04" db="EMBL/GenBank/DDBJ databases">
        <title>Friends and foes A comparative genomics study of 23 Aspergillus species from section Flavi.</title>
        <authorList>
            <consortium name="DOE Joint Genome Institute"/>
            <person name="Kjaerbolling I."/>
            <person name="Vesth T."/>
            <person name="Frisvad J.C."/>
            <person name="Nybo J.L."/>
            <person name="Theobald S."/>
            <person name="Kildgaard S."/>
            <person name="Isbrandt T."/>
            <person name="Kuo A."/>
            <person name="Sato A."/>
            <person name="Lyhne E.K."/>
            <person name="Kogle M.E."/>
            <person name="Wiebenga A."/>
            <person name="Kun R.S."/>
            <person name="Lubbers R.J."/>
            <person name="Makela M.R."/>
            <person name="Barry K."/>
            <person name="Chovatia M."/>
            <person name="Clum A."/>
            <person name="Daum C."/>
            <person name="Haridas S."/>
            <person name="He G."/>
            <person name="LaButti K."/>
            <person name="Lipzen A."/>
            <person name="Mondo S."/>
            <person name="Riley R."/>
            <person name="Salamov A."/>
            <person name="Simmons B.A."/>
            <person name="Magnuson J.K."/>
            <person name="Henrissat B."/>
            <person name="Mortensen U.H."/>
            <person name="Larsen T.O."/>
            <person name="Devries R.P."/>
            <person name="Grigoriev I.V."/>
            <person name="Machida M."/>
            <person name="Baker S.E."/>
            <person name="Andersen M.R."/>
        </authorList>
    </citation>
    <scope>NUCLEOTIDE SEQUENCE [LARGE SCALE GENOMIC DNA]</scope>
    <source>
        <strain evidence="7 8">CBS 117626</strain>
    </source>
</reference>
<dbReference type="InterPro" id="IPR001138">
    <property type="entry name" value="Zn2Cys6_DnaBD"/>
</dbReference>
<dbReference type="SUPFAM" id="SSF57701">
    <property type="entry name" value="Zn2/Cys6 DNA-binding domain"/>
    <property type="match status" value="1"/>
</dbReference>
<dbReference type="OrthoDB" id="4222821at2759"/>
<sequence length="508" mass="55718">MDKNGTSRHGACDRCRGQKLRCVGSAQPIANPTSRVLRNAIPCDRCRRAKVDCYSVRPAPRRTHTTTPLNPTPPSSERSSSSYTSRGSSVFSQSRSVAARVSAPRVQQDGLLFPGGDQPNDRLSAVQPPIAPDWITYSHEDGMGGDDDLEGRTPSLIGESNSHLYQDPVPVNIHEQNHHPMLDLINPTAPEDWNPDPINMDTYPGALIQLPPSPPPSKVHKLTTLDGENDSRHGPPSRRLDLSPSHTTTTTTTTTTPTRSSIHELTKLHETLLREKSHREYTLTQRPDEHESTLNQRSIGQTLHHCQRFVSILKRIRYSRPQDDSGIAVDEARARGQVSGHNRNRHSISTTTATPTPALTLPTLFSILFCYTSIVASYEDIFLSIIEAITRPTPTIPPTLSGLRIDGFELDGHSTLQLECLLNVSHTLLEKVEGLLFGSAAAQGGGGDGRSGGGIIRDKLAPGLMDMLFEEGDRDKNDSGDGYGGEKSQVRVKRLIQEIQATLNEIDF</sequence>
<dbReference type="Proteomes" id="UP000326950">
    <property type="component" value="Unassembled WGS sequence"/>
</dbReference>
<evidence type="ECO:0000313" key="8">
    <source>
        <dbReference type="Proteomes" id="UP000326950"/>
    </source>
</evidence>
<feature type="compositionally biased region" description="Low complexity" evidence="5">
    <location>
        <begin position="65"/>
        <end position="103"/>
    </location>
</feature>
<feature type="compositionally biased region" description="Basic and acidic residues" evidence="5">
    <location>
        <begin position="229"/>
        <end position="241"/>
    </location>
</feature>
<dbReference type="GO" id="GO:0003677">
    <property type="term" value="F:DNA binding"/>
    <property type="evidence" value="ECO:0007669"/>
    <property type="project" value="UniProtKB-KW"/>
</dbReference>
<evidence type="ECO:0000256" key="5">
    <source>
        <dbReference type="SAM" id="MobiDB-lite"/>
    </source>
</evidence>
<dbReference type="AlphaFoldDB" id="A0A5N6VA32"/>
<dbReference type="Gene3D" id="4.10.240.10">
    <property type="entry name" value="Zn(2)-C6 fungal-type DNA-binding domain"/>
    <property type="match status" value="1"/>
</dbReference>
<keyword evidence="2" id="KW-0238">DNA-binding</keyword>
<feature type="compositionally biased region" description="Low complexity" evidence="5">
    <location>
        <begin position="247"/>
        <end position="258"/>
    </location>
</feature>
<name>A0A5N6VA32_ASPTM</name>
<proteinExistence type="predicted"/>
<protein>
    <recommendedName>
        <fullName evidence="6">Zn(2)-C6 fungal-type domain-containing protein</fullName>
    </recommendedName>
</protein>
<dbReference type="GO" id="GO:0008270">
    <property type="term" value="F:zinc ion binding"/>
    <property type="evidence" value="ECO:0007669"/>
    <property type="project" value="InterPro"/>
</dbReference>
<organism evidence="7 8">
    <name type="scientific">Aspergillus tamarii</name>
    <dbReference type="NCBI Taxonomy" id="41984"/>
    <lineage>
        <taxon>Eukaryota</taxon>
        <taxon>Fungi</taxon>
        <taxon>Dikarya</taxon>
        <taxon>Ascomycota</taxon>
        <taxon>Pezizomycotina</taxon>
        <taxon>Eurotiomycetes</taxon>
        <taxon>Eurotiomycetidae</taxon>
        <taxon>Eurotiales</taxon>
        <taxon>Aspergillaceae</taxon>
        <taxon>Aspergillus</taxon>
        <taxon>Aspergillus subgen. Circumdati</taxon>
    </lineage>
</organism>
<dbReference type="CDD" id="cd00067">
    <property type="entry name" value="GAL4"/>
    <property type="match status" value="1"/>
</dbReference>
<accession>A0A5N6VA32</accession>
<keyword evidence="8" id="KW-1185">Reference proteome</keyword>
<dbReference type="PROSITE" id="PS50048">
    <property type="entry name" value="ZN2_CY6_FUNGAL_2"/>
    <property type="match status" value="1"/>
</dbReference>
<feature type="region of interest" description="Disordered" evidence="5">
    <location>
        <begin position="57"/>
        <end position="103"/>
    </location>
</feature>
<dbReference type="GO" id="GO:0000981">
    <property type="term" value="F:DNA-binding transcription factor activity, RNA polymerase II-specific"/>
    <property type="evidence" value="ECO:0007669"/>
    <property type="project" value="InterPro"/>
</dbReference>
<feature type="region of interest" description="Disordered" evidence="5">
    <location>
        <begin position="210"/>
        <end position="262"/>
    </location>
</feature>
<keyword evidence="4" id="KW-0539">Nucleus</keyword>
<keyword evidence="3" id="KW-0804">Transcription</keyword>
<dbReference type="GO" id="GO:0009893">
    <property type="term" value="P:positive regulation of metabolic process"/>
    <property type="evidence" value="ECO:0007669"/>
    <property type="project" value="UniProtKB-ARBA"/>
</dbReference>
<evidence type="ECO:0000256" key="1">
    <source>
        <dbReference type="ARBA" id="ARBA00023015"/>
    </source>
</evidence>
<evidence type="ECO:0000313" key="7">
    <source>
        <dbReference type="EMBL" id="KAE8167812.1"/>
    </source>
</evidence>
<feature type="domain" description="Zn(2)-C6 fungal-type" evidence="6">
    <location>
        <begin position="11"/>
        <end position="53"/>
    </location>
</feature>
<dbReference type="EMBL" id="ML738588">
    <property type="protein sequence ID" value="KAE8167812.1"/>
    <property type="molecule type" value="Genomic_DNA"/>
</dbReference>
<evidence type="ECO:0000259" key="6">
    <source>
        <dbReference type="PROSITE" id="PS50048"/>
    </source>
</evidence>
<gene>
    <name evidence="7" type="ORF">BDV40DRAFT_252767</name>
</gene>
<evidence type="ECO:0000256" key="3">
    <source>
        <dbReference type="ARBA" id="ARBA00023163"/>
    </source>
</evidence>
<evidence type="ECO:0000256" key="4">
    <source>
        <dbReference type="ARBA" id="ARBA00023242"/>
    </source>
</evidence>
<keyword evidence="1" id="KW-0805">Transcription regulation</keyword>
<evidence type="ECO:0000256" key="2">
    <source>
        <dbReference type="ARBA" id="ARBA00023125"/>
    </source>
</evidence>
<dbReference type="InterPro" id="IPR036864">
    <property type="entry name" value="Zn2-C6_fun-type_DNA-bd_sf"/>
</dbReference>